<accession>A0A0D1XM11</accession>
<evidence type="ECO:0000313" key="3">
    <source>
        <dbReference type="Proteomes" id="UP000037269"/>
    </source>
</evidence>
<dbReference type="Gene3D" id="3.10.450.50">
    <property type="match status" value="1"/>
</dbReference>
<dbReference type="RefSeq" id="WP_043066367.1">
    <property type="nucleotide sequence ID" value="NZ_BJOA01000297.1"/>
</dbReference>
<dbReference type="EMBL" id="FNED01000060">
    <property type="protein sequence ID" value="SDK48580.1"/>
    <property type="molecule type" value="Genomic_DNA"/>
</dbReference>
<dbReference type="AlphaFoldDB" id="A0A0D1XM11"/>
<sequence length="84" mass="9642">MLEQFVGKEHGMYSSRELYSIHVYAASEEGEELYFAEMDGRGIVKQNGYEYLQSYISLLHVMDGRITLYKEIRLQGALASLQGE</sequence>
<dbReference type="STRING" id="47500.AF333_15695"/>
<dbReference type="EMBL" id="LGUG01000004">
    <property type="protein sequence ID" value="KON96702.1"/>
    <property type="molecule type" value="Genomic_DNA"/>
</dbReference>
<evidence type="ECO:0000313" key="2">
    <source>
        <dbReference type="EMBL" id="SDK48580.1"/>
    </source>
</evidence>
<gene>
    <name evidence="1" type="ORF">AF333_15695</name>
    <name evidence="2" type="ORF">SAMN04487909_1607</name>
</gene>
<organism evidence="1 3">
    <name type="scientific">Aneurinibacillus migulanus</name>
    <name type="common">Bacillus migulanus</name>
    <dbReference type="NCBI Taxonomy" id="47500"/>
    <lineage>
        <taxon>Bacteria</taxon>
        <taxon>Bacillati</taxon>
        <taxon>Bacillota</taxon>
        <taxon>Bacilli</taxon>
        <taxon>Bacillales</taxon>
        <taxon>Paenibacillaceae</taxon>
        <taxon>Aneurinibacillus group</taxon>
        <taxon>Aneurinibacillus</taxon>
    </lineage>
</organism>
<keyword evidence="3" id="KW-1185">Reference proteome</keyword>
<reference evidence="1 3" key="1">
    <citation type="submission" date="2015-07" db="EMBL/GenBank/DDBJ databases">
        <title>Fjat-14205 dsm 2895.</title>
        <authorList>
            <person name="Liu B."/>
            <person name="Wang J."/>
            <person name="Zhu Y."/>
            <person name="Liu G."/>
            <person name="Chen Q."/>
            <person name="Chen Z."/>
            <person name="Lan J."/>
            <person name="Che J."/>
            <person name="Ge C."/>
            <person name="Shi H."/>
            <person name="Pan Z."/>
            <person name="Liu X."/>
        </authorList>
    </citation>
    <scope>NUCLEOTIDE SEQUENCE [LARGE SCALE GENOMIC DNA]</scope>
    <source>
        <strain evidence="1 3">DSM 2895</strain>
    </source>
</reference>
<dbReference type="SUPFAM" id="SSF54427">
    <property type="entry name" value="NTF2-like"/>
    <property type="match status" value="1"/>
</dbReference>
<protein>
    <submittedName>
        <fullName evidence="1">Uncharacterized protein</fullName>
    </submittedName>
</protein>
<reference evidence="2 4" key="2">
    <citation type="submission" date="2016-10" db="EMBL/GenBank/DDBJ databases">
        <authorList>
            <person name="de Groot N.N."/>
        </authorList>
    </citation>
    <scope>NUCLEOTIDE SEQUENCE [LARGE SCALE GENOMIC DNA]</scope>
    <source>
        <strain evidence="2 4">DSM 2895</strain>
    </source>
</reference>
<dbReference type="OrthoDB" id="3681559at2"/>
<dbReference type="InterPro" id="IPR032710">
    <property type="entry name" value="NTF2-like_dom_sf"/>
</dbReference>
<dbReference type="PATRIC" id="fig|47500.8.peg.335"/>
<dbReference type="Proteomes" id="UP000037269">
    <property type="component" value="Unassembled WGS sequence"/>
</dbReference>
<evidence type="ECO:0000313" key="4">
    <source>
        <dbReference type="Proteomes" id="UP000182836"/>
    </source>
</evidence>
<evidence type="ECO:0000313" key="1">
    <source>
        <dbReference type="EMBL" id="KON96702.1"/>
    </source>
</evidence>
<proteinExistence type="predicted"/>
<dbReference type="Proteomes" id="UP000182836">
    <property type="component" value="Unassembled WGS sequence"/>
</dbReference>
<name>A0A0D1XM11_ANEMI</name>
<dbReference type="GeneID" id="42306618"/>